<dbReference type="Gene3D" id="3.40.50.720">
    <property type="entry name" value="NAD(P)-binding Rossmann-like Domain"/>
    <property type="match status" value="1"/>
</dbReference>
<dbReference type="SUPFAM" id="SSF51735">
    <property type="entry name" value="NAD(P)-binding Rossmann-fold domains"/>
    <property type="match status" value="1"/>
</dbReference>
<evidence type="ECO:0000256" key="1">
    <source>
        <dbReference type="SAM" id="MobiDB-lite"/>
    </source>
</evidence>
<evidence type="ECO:0000313" key="3">
    <source>
        <dbReference type="EMBL" id="GIE68518.1"/>
    </source>
</evidence>
<dbReference type="Pfam" id="PF08240">
    <property type="entry name" value="ADH_N"/>
    <property type="match status" value="1"/>
</dbReference>
<accession>A0ABQ4BCX1</accession>
<reference evidence="3 4" key="1">
    <citation type="submission" date="2021-01" db="EMBL/GenBank/DDBJ databases">
        <title>Whole genome shotgun sequence of Actinoplanes palleronii NBRC 14916.</title>
        <authorList>
            <person name="Komaki H."/>
            <person name="Tamura T."/>
        </authorList>
    </citation>
    <scope>NUCLEOTIDE SEQUENCE [LARGE SCALE GENOMIC DNA]</scope>
    <source>
        <strain evidence="3 4">NBRC 14916</strain>
    </source>
</reference>
<dbReference type="SUPFAM" id="SSF50129">
    <property type="entry name" value="GroES-like"/>
    <property type="match status" value="1"/>
</dbReference>
<dbReference type="InterPro" id="IPR013154">
    <property type="entry name" value="ADH-like_N"/>
</dbReference>
<dbReference type="InterPro" id="IPR052733">
    <property type="entry name" value="Chloroplast_QOR"/>
</dbReference>
<dbReference type="InterPro" id="IPR011032">
    <property type="entry name" value="GroES-like_sf"/>
</dbReference>
<evidence type="ECO:0000259" key="2">
    <source>
        <dbReference type="SMART" id="SM00829"/>
    </source>
</evidence>
<dbReference type="InterPro" id="IPR036291">
    <property type="entry name" value="NAD(P)-bd_dom_sf"/>
</dbReference>
<dbReference type="PANTHER" id="PTHR44013:SF1">
    <property type="entry name" value="ZINC-TYPE ALCOHOL DEHYDROGENASE-LIKE PROTEIN C16A3.02C"/>
    <property type="match status" value="1"/>
</dbReference>
<dbReference type="SMART" id="SM00829">
    <property type="entry name" value="PKS_ER"/>
    <property type="match status" value="1"/>
</dbReference>
<dbReference type="PANTHER" id="PTHR44013">
    <property type="entry name" value="ZINC-TYPE ALCOHOL DEHYDROGENASE-LIKE PROTEIN C16A3.02C"/>
    <property type="match status" value="1"/>
</dbReference>
<comment type="caution">
    <text evidence="3">The sequence shown here is derived from an EMBL/GenBank/DDBJ whole genome shotgun (WGS) entry which is preliminary data.</text>
</comment>
<feature type="region of interest" description="Disordered" evidence="1">
    <location>
        <begin position="149"/>
        <end position="187"/>
    </location>
</feature>
<feature type="compositionally biased region" description="Basic and acidic residues" evidence="1">
    <location>
        <begin position="149"/>
        <end position="169"/>
    </location>
</feature>
<name>A0ABQ4BCX1_9ACTN</name>
<dbReference type="InterPro" id="IPR020843">
    <property type="entry name" value="ER"/>
</dbReference>
<dbReference type="EMBL" id="BOMS01000066">
    <property type="protein sequence ID" value="GIE68518.1"/>
    <property type="molecule type" value="Genomic_DNA"/>
</dbReference>
<proteinExistence type="predicted"/>
<evidence type="ECO:0000313" key="4">
    <source>
        <dbReference type="Proteomes" id="UP000624709"/>
    </source>
</evidence>
<gene>
    <name evidence="3" type="ORF">Apa02nite_046260</name>
</gene>
<dbReference type="Pfam" id="PF13602">
    <property type="entry name" value="ADH_zinc_N_2"/>
    <property type="match status" value="1"/>
</dbReference>
<protein>
    <submittedName>
        <fullName evidence="3">NADPH:quinone reductase</fullName>
    </submittedName>
</protein>
<dbReference type="Proteomes" id="UP000624709">
    <property type="component" value="Unassembled WGS sequence"/>
</dbReference>
<dbReference type="CDD" id="cd08267">
    <property type="entry name" value="MDR1"/>
    <property type="match status" value="1"/>
</dbReference>
<organism evidence="3 4">
    <name type="scientific">Actinoplanes palleronii</name>
    <dbReference type="NCBI Taxonomy" id="113570"/>
    <lineage>
        <taxon>Bacteria</taxon>
        <taxon>Bacillati</taxon>
        <taxon>Actinomycetota</taxon>
        <taxon>Actinomycetes</taxon>
        <taxon>Micromonosporales</taxon>
        <taxon>Micromonosporaceae</taxon>
        <taxon>Actinoplanes</taxon>
    </lineage>
</organism>
<dbReference type="Gene3D" id="3.90.180.10">
    <property type="entry name" value="Medium-chain alcohol dehydrogenases, catalytic domain"/>
    <property type="match status" value="2"/>
</dbReference>
<sequence>MKAITQEKYGGPEQLRWADVATPVPGDGEVLVRTRAAALNAYDWHLMRGDPYVMRLALGLRAPRGRIRGRDLAGEVIAIGHDVTGFRTGDRVFADLGDAQGAFAEYAVVPQRLLAPIPAHLSFAEAAALPLAGGTALACLDAAGVTEPADKRGANREDANREDANKEDADQGGTDQGGTDQGGADRAGGRRILINGASGGVGTFAVQIAKARHAEVTAVCRTRNVELLTGLGADHVIDYTTTDFAAGGQRYDVVFDLVGNRSLADLRRVLAPGGTLVLSGGGVSTGGTVIGPLPLLIRGKLAAAFVRPQRVINPVPDPSRATLDELSRLTVSGQLTPALDRTFPMAEAAAAIHYLETEHARAKVVLTL</sequence>
<dbReference type="RefSeq" id="WP_239164498.1">
    <property type="nucleotide sequence ID" value="NZ_BAAATY010000001.1"/>
</dbReference>
<feature type="domain" description="Enoyl reductase (ER)" evidence="2">
    <location>
        <begin position="10"/>
        <end position="366"/>
    </location>
</feature>
<keyword evidence="4" id="KW-1185">Reference proteome</keyword>